<evidence type="ECO:0000256" key="1">
    <source>
        <dbReference type="ARBA" id="ARBA00022649"/>
    </source>
</evidence>
<dbReference type="Pfam" id="PF01850">
    <property type="entry name" value="PIN"/>
    <property type="match status" value="1"/>
</dbReference>
<comment type="cofactor">
    <cofactor evidence="5">
        <name>Mg(2+)</name>
        <dbReference type="ChEBI" id="CHEBI:18420"/>
    </cofactor>
</comment>
<feature type="domain" description="PIN" evidence="6">
    <location>
        <begin position="2"/>
        <end position="123"/>
    </location>
</feature>
<evidence type="ECO:0000256" key="4">
    <source>
        <dbReference type="ARBA" id="ARBA00022801"/>
    </source>
</evidence>
<keyword evidence="5" id="KW-0460">Magnesium</keyword>
<dbReference type="GO" id="GO:0016787">
    <property type="term" value="F:hydrolase activity"/>
    <property type="evidence" value="ECO:0007669"/>
    <property type="project" value="UniProtKB-KW"/>
</dbReference>
<dbReference type="PANTHER" id="PTHR39664">
    <property type="match status" value="1"/>
</dbReference>
<name>A0A087LX80_9HYPH</name>
<keyword evidence="5" id="KW-0800">Toxin</keyword>
<gene>
    <name evidence="5" type="primary">vapC</name>
    <name evidence="7" type="ORF">JP75_21900</name>
</gene>
<evidence type="ECO:0000313" key="7">
    <source>
        <dbReference type="EMBL" id="KFL29233.1"/>
    </source>
</evidence>
<dbReference type="RefSeq" id="WP_035086724.1">
    <property type="nucleotide sequence ID" value="NZ_JQGC01000028.1"/>
</dbReference>
<dbReference type="GO" id="GO:0004540">
    <property type="term" value="F:RNA nuclease activity"/>
    <property type="evidence" value="ECO:0007669"/>
    <property type="project" value="InterPro"/>
</dbReference>
<keyword evidence="8" id="KW-1185">Reference proteome</keyword>
<organism evidence="7 8">
    <name type="scientific">Devosia riboflavina</name>
    <dbReference type="NCBI Taxonomy" id="46914"/>
    <lineage>
        <taxon>Bacteria</taxon>
        <taxon>Pseudomonadati</taxon>
        <taxon>Pseudomonadota</taxon>
        <taxon>Alphaproteobacteria</taxon>
        <taxon>Hyphomicrobiales</taxon>
        <taxon>Devosiaceae</taxon>
        <taxon>Devosia</taxon>
    </lineage>
</organism>
<protein>
    <recommendedName>
        <fullName evidence="5">Ribonuclease VapC</fullName>
        <shortName evidence="5">RNase VapC</shortName>
        <ecNumber evidence="5">3.1.-.-</ecNumber>
    </recommendedName>
    <alternativeName>
        <fullName evidence="5">Toxin VapC</fullName>
    </alternativeName>
</protein>
<evidence type="ECO:0000313" key="8">
    <source>
        <dbReference type="Proteomes" id="UP000028981"/>
    </source>
</evidence>
<accession>A0A087LX80</accession>
<dbReference type="SUPFAM" id="SSF88723">
    <property type="entry name" value="PIN domain-like"/>
    <property type="match status" value="1"/>
</dbReference>
<dbReference type="OrthoDB" id="3175275at2"/>
<comment type="caution">
    <text evidence="7">The sequence shown here is derived from an EMBL/GenBank/DDBJ whole genome shotgun (WGS) entry which is preliminary data.</text>
</comment>
<comment type="function">
    <text evidence="5">Toxic component of a toxin-antitoxin (TA) system. An RNase.</text>
</comment>
<dbReference type="PANTHER" id="PTHR39664:SF2">
    <property type="entry name" value="NUCLEIC ACID-BINDING PROTEIN, CONTAINING PIN DOMAIN-RELATED"/>
    <property type="match status" value="1"/>
</dbReference>
<comment type="similarity">
    <text evidence="5">Belongs to the PINc/VapC protein family.</text>
</comment>
<reference evidence="7 8" key="1">
    <citation type="submission" date="2014-08" db="EMBL/GenBank/DDBJ databases">
        <authorList>
            <person name="Hassan Y.I."/>
            <person name="Lepp D."/>
            <person name="Zhou T."/>
        </authorList>
    </citation>
    <scope>NUCLEOTIDE SEQUENCE [LARGE SCALE GENOMIC DNA]</scope>
    <source>
        <strain evidence="7 8">IFO13584</strain>
    </source>
</reference>
<proteinExistence type="inferred from homology"/>
<dbReference type="AlphaFoldDB" id="A0A087LX80"/>
<dbReference type="GO" id="GO:0090729">
    <property type="term" value="F:toxin activity"/>
    <property type="evidence" value="ECO:0007669"/>
    <property type="project" value="UniProtKB-KW"/>
</dbReference>
<dbReference type="Proteomes" id="UP000028981">
    <property type="component" value="Unassembled WGS sequence"/>
</dbReference>
<dbReference type="GO" id="GO:0000287">
    <property type="term" value="F:magnesium ion binding"/>
    <property type="evidence" value="ECO:0007669"/>
    <property type="project" value="UniProtKB-UniRule"/>
</dbReference>
<dbReference type="InterPro" id="IPR022907">
    <property type="entry name" value="VapC_family"/>
</dbReference>
<feature type="binding site" evidence="5">
    <location>
        <position position="5"/>
    </location>
    <ligand>
        <name>Mg(2+)</name>
        <dbReference type="ChEBI" id="CHEBI:18420"/>
    </ligand>
</feature>
<dbReference type="InterPro" id="IPR002716">
    <property type="entry name" value="PIN_dom"/>
</dbReference>
<dbReference type="STRING" id="46914.JP75_21900"/>
<dbReference type="EC" id="3.1.-.-" evidence="5"/>
<dbReference type="Gene3D" id="3.40.50.1010">
    <property type="entry name" value="5'-nuclease"/>
    <property type="match status" value="1"/>
</dbReference>
<evidence type="ECO:0000256" key="5">
    <source>
        <dbReference type="HAMAP-Rule" id="MF_00265"/>
    </source>
</evidence>
<dbReference type="EMBL" id="JQGC01000028">
    <property type="protein sequence ID" value="KFL29233.1"/>
    <property type="molecule type" value="Genomic_DNA"/>
</dbReference>
<evidence type="ECO:0000256" key="3">
    <source>
        <dbReference type="ARBA" id="ARBA00022723"/>
    </source>
</evidence>
<dbReference type="InterPro" id="IPR029060">
    <property type="entry name" value="PIN-like_dom_sf"/>
</dbReference>
<evidence type="ECO:0000259" key="6">
    <source>
        <dbReference type="Pfam" id="PF01850"/>
    </source>
</evidence>
<keyword evidence="4 5" id="KW-0378">Hydrolase</keyword>
<keyword evidence="3 5" id="KW-0479">Metal-binding</keyword>
<evidence type="ECO:0000256" key="2">
    <source>
        <dbReference type="ARBA" id="ARBA00022722"/>
    </source>
</evidence>
<feature type="binding site" evidence="5">
    <location>
        <position position="99"/>
    </location>
    <ligand>
        <name>Mg(2+)</name>
        <dbReference type="ChEBI" id="CHEBI:18420"/>
    </ligand>
</feature>
<sequence>MIALDTNVLARLLVGDDEKQARAAQHLIAQHDSTDPIFVGREVIIELVWLLTARYEYPVDAVRAALDGLFMSANLAIEDEEMIKAAVYLAERTGADIADAIISAIAAQEGCAKIMTFDKDAAKRISGMELLA</sequence>
<dbReference type="HAMAP" id="MF_00265">
    <property type="entry name" value="VapC_Nob1"/>
    <property type="match status" value="1"/>
</dbReference>
<keyword evidence="2 5" id="KW-0540">Nuclease</keyword>
<keyword evidence="1 5" id="KW-1277">Toxin-antitoxin system</keyword>